<proteinExistence type="predicted"/>
<evidence type="ECO:0000313" key="1">
    <source>
        <dbReference type="EMBL" id="KAK8211294.1"/>
    </source>
</evidence>
<keyword evidence="2" id="KW-1185">Reference proteome</keyword>
<name>A0ACC3SF03_9PEZI</name>
<dbReference type="EMBL" id="JAMKPW020000014">
    <property type="protein sequence ID" value="KAK8211294.1"/>
    <property type="molecule type" value="Genomic_DNA"/>
</dbReference>
<evidence type="ECO:0000313" key="2">
    <source>
        <dbReference type="Proteomes" id="UP001320706"/>
    </source>
</evidence>
<organism evidence="1 2">
    <name type="scientific">Zalaria obscura</name>
    <dbReference type="NCBI Taxonomy" id="2024903"/>
    <lineage>
        <taxon>Eukaryota</taxon>
        <taxon>Fungi</taxon>
        <taxon>Dikarya</taxon>
        <taxon>Ascomycota</taxon>
        <taxon>Pezizomycotina</taxon>
        <taxon>Dothideomycetes</taxon>
        <taxon>Dothideomycetidae</taxon>
        <taxon>Dothideales</taxon>
        <taxon>Zalariaceae</taxon>
        <taxon>Zalaria</taxon>
    </lineage>
</organism>
<reference evidence="1" key="1">
    <citation type="submission" date="2024-02" db="EMBL/GenBank/DDBJ databases">
        <title>Metagenome Assembled Genome of Zalaria obscura JY119.</title>
        <authorList>
            <person name="Vighnesh L."/>
            <person name="Jagadeeshwari U."/>
            <person name="Venkata Ramana C."/>
            <person name="Sasikala C."/>
        </authorList>
    </citation>
    <scope>NUCLEOTIDE SEQUENCE</scope>
    <source>
        <strain evidence="1">JY119</strain>
    </source>
</reference>
<comment type="caution">
    <text evidence="1">The sequence shown here is derived from an EMBL/GenBank/DDBJ whole genome shotgun (WGS) entry which is preliminary data.</text>
</comment>
<gene>
    <name evidence="1" type="primary">FPS1_2</name>
    <name evidence="1" type="ORF">M8818_003261</name>
</gene>
<accession>A0ACC3SF03</accession>
<dbReference type="Proteomes" id="UP001320706">
    <property type="component" value="Unassembled WGS sequence"/>
</dbReference>
<sequence>MQKDQLDCLQDGGDLICKKTTSLSMSLQTYISSQSPPPRARDMTSTTSRTLTQDRSSSVATSHTDCSRQLEQTTSNRERRFRRCLGLRPDAPVKEDHNKAPHQELLWSKIRCCLREPLAEFFGMFIMMLIGNGSVAQVLLSTGQKDAPGGNGYGSYQSICWGTLSWAIAVMLGVYVAGDSGAYLNPAITLANCVYRQLPWRRVPLYFLAQFFASFAASAYVYAIYLGGIDRFEGGYGIRTVPPSPKATAQIFCTFPQTWVGKGSQVLSEFTASAILMFVVLALNDNTNNGASKGGGNWLPLGLFFLVLGLETGFGWETGPALNPARDFPPRLMASILGYGHDVWSAGRYYFWIPLVIPFLGALTGGFLYDAFIYTGESVVNTPWMGFKRLWPREAWRVGKAHEKNVKGDGLV</sequence>
<protein>
    <submittedName>
        <fullName evidence="1">Glycerol channel</fullName>
    </submittedName>
</protein>